<proteinExistence type="predicted"/>
<feature type="compositionally biased region" description="Gly residues" evidence="1">
    <location>
        <begin position="52"/>
        <end position="62"/>
    </location>
</feature>
<evidence type="ECO:0000256" key="1">
    <source>
        <dbReference type="SAM" id="MobiDB-lite"/>
    </source>
</evidence>
<accession>M7WKC8</accession>
<name>M7WKC8_RHOT1</name>
<reference evidence="2 3" key="1">
    <citation type="journal article" date="2012" name="Nat. Commun.">
        <title>A multi-omic map of the lipid-producing yeast Rhodosporidium toruloides.</title>
        <authorList>
            <person name="Zhu Z."/>
            <person name="Zhang S."/>
            <person name="Liu H."/>
            <person name="Shen H."/>
            <person name="Lin X."/>
            <person name="Yang F."/>
            <person name="Zhou Y.J."/>
            <person name="Jin G."/>
            <person name="Ye M."/>
            <person name="Zou H."/>
            <person name="Zou H."/>
            <person name="Zhao Z.K."/>
        </authorList>
    </citation>
    <scope>NUCLEOTIDE SEQUENCE [LARGE SCALE GENOMIC DNA]</scope>
    <source>
        <strain evidence="2 3">NP11</strain>
    </source>
</reference>
<evidence type="ECO:0000313" key="2">
    <source>
        <dbReference type="EMBL" id="EMS20952.1"/>
    </source>
</evidence>
<protein>
    <submittedName>
        <fullName evidence="2">Uncharacterized protein</fullName>
    </submittedName>
</protein>
<organism evidence="2 3">
    <name type="scientific">Rhodotorula toruloides (strain NP11)</name>
    <name type="common">Yeast</name>
    <name type="synonym">Rhodosporidium toruloides</name>
    <dbReference type="NCBI Taxonomy" id="1130832"/>
    <lineage>
        <taxon>Eukaryota</taxon>
        <taxon>Fungi</taxon>
        <taxon>Dikarya</taxon>
        <taxon>Basidiomycota</taxon>
        <taxon>Pucciniomycotina</taxon>
        <taxon>Microbotryomycetes</taxon>
        <taxon>Sporidiobolales</taxon>
        <taxon>Sporidiobolaceae</taxon>
        <taxon>Rhodotorula</taxon>
    </lineage>
</organism>
<feature type="region of interest" description="Disordered" evidence="1">
    <location>
        <begin position="43"/>
        <end position="62"/>
    </location>
</feature>
<gene>
    <name evidence="2" type="ORF">RHTO_02242</name>
</gene>
<keyword evidence="3" id="KW-1185">Reference proteome</keyword>
<dbReference type="AlphaFoldDB" id="M7WKC8"/>
<evidence type="ECO:0000313" key="3">
    <source>
        <dbReference type="Proteomes" id="UP000016926"/>
    </source>
</evidence>
<dbReference type="HOGENOM" id="CLU_937358_0_0_1"/>
<dbReference type="GeneID" id="27366255"/>
<dbReference type="Proteomes" id="UP000016926">
    <property type="component" value="Unassembled WGS sequence"/>
</dbReference>
<dbReference type="RefSeq" id="XP_016272071.1">
    <property type="nucleotide sequence ID" value="XM_016415919.1"/>
</dbReference>
<sequence>MPPENRTWTAAGALAITLPAPSRDILGRVRRVLTGRDEWGRRREMRSERGRTGVGGASKGGGLADDHIASSLEWLLARRGTTFSVIPHPPRLSKPSAPSDAADLETMVFLLTRIVGASRLYTSRRSLTIHAPSPGQVRSTARRSNIDDKLAQLHPQLAKLTRQYLFLRPPWLVQPPPTSFDPAMDLRRLGRPKTPEERGERAAVKLWRKKEERARVLKFREAWQRRALKERQRAMEEQKRRVDSAMESKVKLARLRLAAVLTAPDDVSDINHAALVLPADILPDEPLAMIPHPPRPQ</sequence>
<dbReference type="EMBL" id="KB722658">
    <property type="protein sequence ID" value="EMS20952.1"/>
    <property type="molecule type" value="Genomic_DNA"/>
</dbReference>